<sequence length="52" mass="5842">MRLNLYAVVFIMLAVLSNVVFLCVFNQGVLAYTSAVIFLLAAAYCTKRRPEK</sequence>
<feature type="transmembrane region" description="Helical" evidence="1">
    <location>
        <begin position="5"/>
        <end position="23"/>
    </location>
</feature>
<accession>A0A8B5YEX8</accession>
<gene>
    <name evidence="2" type="ORF">CHCC16736_3640</name>
</gene>
<evidence type="ECO:0000256" key="1">
    <source>
        <dbReference type="SAM" id="Phobius"/>
    </source>
</evidence>
<keyword evidence="1" id="KW-1133">Transmembrane helix</keyword>
<organism evidence="2 3">
    <name type="scientific">Bacillus licheniformis</name>
    <dbReference type="NCBI Taxonomy" id="1402"/>
    <lineage>
        <taxon>Bacteria</taxon>
        <taxon>Bacillati</taxon>
        <taxon>Bacillota</taxon>
        <taxon>Bacilli</taxon>
        <taxon>Bacillales</taxon>
        <taxon>Bacillaceae</taxon>
        <taxon>Bacillus</taxon>
    </lineage>
</organism>
<feature type="transmembrane region" description="Helical" evidence="1">
    <location>
        <begin position="29"/>
        <end position="46"/>
    </location>
</feature>
<name>A0A8B5YEX8_BACLI</name>
<proteinExistence type="predicted"/>
<comment type="caution">
    <text evidence="2">The sequence shown here is derived from an EMBL/GenBank/DDBJ whole genome shotgun (WGS) entry which is preliminary data.</text>
</comment>
<evidence type="ECO:0000313" key="2">
    <source>
        <dbReference type="EMBL" id="TWL30090.1"/>
    </source>
</evidence>
<dbReference type="RefSeq" id="WP_021838091.1">
    <property type="nucleotide sequence ID" value="NZ_JAMAWR010000008.1"/>
</dbReference>
<dbReference type="EMBL" id="NILC01000016">
    <property type="protein sequence ID" value="TWL30090.1"/>
    <property type="molecule type" value="Genomic_DNA"/>
</dbReference>
<reference evidence="2 3" key="1">
    <citation type="submission" date="2019-06" db="EMBL/GenBank/DDBJ databases">
        <title>Genome sequence analysis of &gt;100 Bacillus licheniformis strains suggests intrinsic resistance to this species.</title>
        <authorList>
            <person name="Wels M."/>
            <person name="Siezen R.J."/>
            <person name="Johansen E."/>
            <person name="Stuer-Lauridsen B."/>
            <person name="Bjerre K."/>
            <person name="Nielsen B.K.K."/>
        </authorList>
    </citation>
    <scope>NUCLEOTIDE SEQUENCE [LARGE SCALE GENOMIC DNA]</scope>
    <source>
        <strain evidence="2 3">BAC-16736</strain>
    </source>
</reference>
<protein>
    <submittedName>
        <fullName evidence="2">Uncharacterized protein</fullName>
    </submittedName>
</protein>
<keyword evidence="1" id="KW-0812">Transmembrane</keyword>
<dbReference type="Proteomes" id="UP000435910">
    <property type="component" value="Unassembled WGS sequence"/>
</dbReference>
<keyword evidence="1" id="KW-0472">Membrane</keyword>
<evidence type="ECO:0000313" key="3">
    <source>
        <dbReference type="Proteomes" id="UP000435910"/>
    </source>
</evidence>
<dbReference type="AlphaFoldDB" id="A0A8B5YEX8"/>